<comment type="function">
    <text evidence="1">Dynein-attachment factor required for cilia motility.</text>
</comment>
<dbReference type="GO" id="GO:0005576">
    <property type="term" value="C:extracellular region"/>
    <property type="evidence" value="ECO:0007669"/>
    <property type="project" value="GOC"/>
</dbReference>
<comment type="similarity">
    <text evidence="10">Belongs to the DNAAF19/PR46b family.</text>
</comment>
<dbReference type="GO" id="GO:0036157">
    <property type="term" value="C:outer dynein arm"/>
    <property type="evidence" value="ECO:0007669"/>
    <property type="project" value="InterPro"/>
</dbReference>
<dbReference type="InterPro" id="IPR042422">
    <property type="entry name" value="CC103"/>
</dbReference>
<evidence type="ECO:0000256" key="3">
    <source>
        <dbReference type="ARBA" id="ARBA00004496"/>
    </source>
</evidence>
<proteinExistence type="inferred from homology"/>
<evidence type="ECO:0000256" key="8">
    <source>
        <dbReference type="ARBA" id="ARBA00023069"/>
    </source>
</evidence>
<comment type="subunit">
    <text evidence="4">Homodimer.</text>
</comment>
<dbReference type="PANTHER" id="PTHR28572:SF1">
    <property type="entry name" value="COILED-COIL DOMAIN-CONTAINING PROTEIN 103"/>
    <property type="match status" value="1"/>
</dbReference>
<evidence type="ECO:0000256" key="5">
    <source>
        <dbReference type="ARBA" id="ARBA00022490"/>
    </source>
</evidence>
<evidence type="ECO:0000313" key="13">
    <source>
        <dbReference type="EMBL" id="CAB3373247.1"/>
    </source>
</evidence>
<keyword evidence="14" id="KW-1185">Reference proteome</keyword>
<organism evidence="13 14">
    <name type="scientific">Cloeon dipterum</name>
    <dbReference type="NCBI Taxonomy" id="197152"/>
    <lineage>
        <taxon>Eukaryota</taxon>
        <taxon>Metazoa</taxon>
        <taxon>Ecdysozoa</taxon>
        <taxon>Arthropoda</taxon>
        <taxon>Hexapoda</taxon>
        <taxon>Insecta</taxon>
        <taxon>Pterygota</taxon>
        <taxon>Palaeoptera</taxon>
        <taxon>Ephemeroptera</taxon>
        <taxon>Pisciforma</taxon>
        <taxon>Baetidae</taxon>
        <taxon>Cloeon</taxon>
    </lineage>
</organism>
<reference evidence="13 14" key="1">
    <citation type="submission" date="2020-04" db="EMBL/GenBank/DDBJ databases">
        <authorList>
            <person name="Alioto T."/>
            <person name="Alioto T."/>
            <person name="Gomez Garrido J."/>
        </authorList>
    </citation>
    <scope>NUCLEOTIDE SEQUENCE [LARGE SCALE GENOMIC DNA]</scope>
</reference>
<keyword evidence="8" id="KW-0969">Cilium</keyword>
<comment type="caution">
    <text evidence="13">The sequence shown here is derived from an EMBL/GenBank/DDBJ whole genome shotgun (WGS) entry which is preliminary data.</text>
</comment>
<evidence type="ECO:0000259" key="11">
    <source>
        <dbReference type="Pfam" id="PF13877"/>
    </source>
</evidence>
<evidence type="ECO:0000256" key="4">
    <source>
        <dbReference type="ARBA" id="ARBA00011738"/>
    </source>
</evidence>
<dbReference type="InterPro" id="IPR031733">
    <property type="entry name" value="Dynein_attach_N"/>
</dbReference>
<evidence type="ECO:0000256" key="10">
    <source>
        <dbReference type="ARBA" id="ARBA00049986"/>
    </source>
</evidence>
<dbReference type="GO" id="GO:0031514">
    <property type="term" value="C:motile cilium"/>
    <property type="evidence" value="ECO:0007669"/>
    <property type="project" value="UniProtKB-SubCell"/>
</dbReference>
<dbReference type="Pfam" id="PF13877">
    <property type="entry name" value="RPAP3_C"/>
    <property type="match status" value="1"/>
</dbReference>
<feature type="domain" description="RNA-polymerase II-associated protein 3-like C-terminal" evidence="11">
    <location>
        <begin position="107"/>
        <end position="191"/>
    </location>
</feature>
<evidence type="ECO:0000256" key="7">
    <source>
        <dbReference type="ARBA" id="ARBA00022846"/>
    </source>
</evidence>
<keyword evidence="6" id="KW-0970">Cilium biogenesis/degradation</keyword>
<name>A0A8S1D5U8_9INSE</name>
<evidence type="ECO:0000259" key="12">
    <source>
        <dbReference type="Pfam" id="PF15867"/>
    </source>
</evidence>
<protein>
    <recommendedName>
        <fullName evidence="15">Dynein attachment factor N-terminal domain-containing protein</fullName>
    </recommendedName>
</protein>
<keyword evidence="5" id="KW-0963">Cytoplasm</keyword>
<dbReference type="EMBL" id="CADEPI010000083">
    <property type="protein sequence ID" value="CAB3373247.1"/>
    <property type="molecule type" value="Genomic_DNA"/>
</dbReference>
<evidence type="ECO:0000256" key="1">
    <source>
        <dbReference type="ARBA" id="ARBA00004048"/>
    </source>
</evidence>
<gene>
    <name evidence="13" type="ORF">CLODIP_2_CD03655</name>
</gene>
<dbReference type="GO" id="GO:0003351">
    <property type="term" value="P:epithelial cilium movement involved in extracellular fluid movement"/>
    <property type="evidence" value="ECO:0007669"/>
    <property type="project" value="TreeGrafter"/>
</dbReference>
<comment type="subcellular location">
    <subcellularLocation>
        <location evidence="2">Cell projection</location>
        <location evidence="2">Cilium</location>
        <location evidence="2">Flagellum</location>
    </subcellularLocation>
    <subcellularLocation>
        <location evidence="3">Cytoplasm</location>
    </subcellularLocation>
</comment>
<dbReference type="Proteomes" id="UP000494165">
    <property type="component" value="Unassembled WGS sequence"/>
</dbReference>
<sequence>MQENQSTVPNSIIDEGVIKSLHEDWNRKIAADAKYWLENDAKIRAITDAKSYEEFCDIVKTAHLKPISRKEFSEMRGKKERKEYFAMANTSAQTLQPHFSEETSADVKNSTEFVAQWNKLDYRGRGVLLKKLDSDKLHLFLQVETPPGMLGDLTKIIEYTPELETWMRKLLQSMVSSKRFSLNLLFLNEDELEFYSNVLDALGNDDVVLHLKERFGLIKQQ</sequence>
<evidence type="ECO:0000256" key="6">
    <source>
        <dbReference type="ARBA" id="ARBA00022794"/>
    </source>
</evidence>
<dbReference type="AlphaFoldDB" id="A0A8S1D5U8"/>
<dbReference type="InterPro" id="IPR025986">
    <property type="entry name" value="RPAP3-like_C"/>
</dbReference>
<feature type="domain" description="Dynein attachment factor N-terminal" evidence="12">
    <location>
        <begin position="18"/>
        <end position="76"/>
    </location>
</feature>
<keyword evidence="7" id="KW-0282">Flagellum</keyword>
<evidence type="ECO:0008006" key="15">
    <source>
        <dbReference type="Google" id="ProtNLM"/>
    </source>
</evidence>
<evidence type="ECO:0000256" key="9">
    <source>
        <dbReference type="ARBA" id="ARBA00023273"/>
    </source>
</evidence>
<dbReference type="OrthoDB" id="447931at2759"/>
<evidence type="ECO:0000256" key="2">
    <source>
        <dbReference type="ARBA" id="ARBA00004230"/>
    </source>
</evidence>
<accession>A0A8S1D5U8</accession>
<dbReference type="PANTHER" id="PTHR28572">
    <property type="entry name" value="COILED-COIL DOMAIN-CONTAINING PROTEIN 103"/>
    <property type="match status" value="1"/>
</dbReference>
<dbReference type="GO" id="GO:0036159">
    <property type="term" value="P:inner dynein arm assembly"/>
    <property type="evidence" value="ECO:0007669"/>
    <property type="project" value="TreeGrafter"/>
</dbReference>
<dbReference type="GO" id="GO:0007368">
    <property type="term" value="P:determination of left/right symmetry"/>
    <property type="evidence" value="ECO:0007669"/>
    <property type="project" value="TreeGrafter"/>
</dbReference>
<dbReference type="Pfam" id="PF15867">
    <property type="entry name" value="Dynein_attach_N"/>
    <property type="match status" value="1"/>
</dbReference>
<evidence type="ECO:0000313" key="14">
    <source>
        <dbReference type="Proteomes" id="UP000494165"/>
    </source>
</evidence>
<keyword evidence="9" id="KW-0966">Cell projection</keyword>